<evidence type="ECO:0000256" key="3">
    <source>
        <dbReference type="ARBA" id="ARBA00022448"/>
    </source>
</evidence>
<dbReference type="InterPro" id="IPR037682">
    <property type="entry name" value="TonB_C"/>
</dbReference>
<evidence type="ECO:0000256" key="10">
    <source>
        <dbReference type="SAM" id="Phobius"/>
    </source>
</evidence>
<evidence type="ECO:0000256" key="5">
    <source>
        <dbReference type="ARBA" id="ARBA00022519"/>
    </source>
</evidence>
<reference evidence="12 13" key="1">
    <citation type="submission" date="2021-01" db="EMBL/GenBank/DDBJ databases">
        <title>Chryseolinea sp. Jin1 Genome sequencing and assembly.</title>
        <authorList>
            <person name="Kim I."/>
        </authorList>
    </citation>
    <scope>NUCLEOTIDE SEQUENCE [LARGE SCALE GENOMIC DNA]</scope>
    <source>
        <strain evidence="12 13">Jin1</strain>
    </source>
</reference>
<evidence type="ECO:0000256" key="8">
    <source>
        <dbReference type="ARBA" id="ARBA00022989"/>
    </source>
</evidence>
<keyword evidence="9 10" id="KW-0472">Membrane</keyword>
<keyword evidence="3" id="KW-0813">Transport</keyword>
<evidence type="ECO:0000256" key="9">
    <source>
        <dbReference type="ARBA" id="ARBA00023136"/>
    </source>
</evidence>
<comment type="similarity">
    <text evidence="2">Belongs to the TonB family.</text>
</comment>
<protein>
    <submittedName>
        <fullName evidence="12">TonB family protein</fullName>
    </submittedName>
</protein>
<dbReference type="SUPFAM" id="SSF49464">
    <property type="entry name" value="Carboxypeptidase regulatory domain-like"/>
    <property type="match status" value="1"/>
</dbReference>
<evidence type="ECO:0000313" key="13">
    <source>
        <dbReference type="Proteomes" id="UP000613030"/>
    </source>
</evidence>
<dbReference type="SUPFAM" id="SSF74653">
    <property type="entry name" value="TolA/TonB C-terminal domain"/>
    <property type="match status" value="1"/>
</dbReference>
<comment type="caution">
    <text evidence="12">The sequence shown here is derived from an EMBL/GenBank/DDBJ whole genome shotgun (WGS) entry which is preliminary data.</text>
</comment>
<dbReference type="EMBL" id="JAERRB010000008">
    <property type="protein sequence ID" value="MBL0743785.1"/>
    <property type="molecule type" value="Genomic_DNA"/>
</dbReference>
<evidence type="ECO:0000259" key="11">
    <source>
        <dbReference type="PROSITE" id="PS52015"/>
    </source>
</evidence>
<keyword evidence="8 10" id="KW-1133">Transmembrane helix</keyword>
<dbReference type="Gene3D" id="2.60.40.1120">
    <property type="entry name" value="Carboxypeptidase-like, regulatory domain"/>
    <property type="match status" value="1"/>
</dbReference>
<dbReference type="InterPro" id="IPR006260">
    <property type="entry name" value="TonB/TolA_C"/>
</dbReference>
<dbReference type="CDD" id="cd07341">
    <property type="entry name" value="M56_BlaR1_MecR1_like"/>
    <property type="match status" value="1"/>
</dbReference>
<evidence type="ECO:0000256" key="2">
    <source>
        <dbReference type="ARBA" id="ARBA00006555"/>
    </source>
</evidence>
<sequence>MNSYINYLLEANFGLVLFLLLYVLLLNSETNFAFKRTYLLGSLLVAVLFPVFTVATAQSAIPSLGQIVPPNWLPEFVVVGYGAKPVDASPSINVWQVVSWLYLAGVALFAMRFLWQAFQLARHLQKANVHSQTGKYKITELDGPFPTFSFFNHIFIGNAEALSAEDRAIIVRHERVHADHFHSIDILFLEVLRIAFWFNPVLYFYKKIFINVHEFQADAQAVEHHDVNQYCNLLAKVALMSADFRLANHFNNSLTLKRIIMMKTIKKKMRVWKVAAVVVIVAGFFFAVACQDQVLTDATEVAKTSTMALDVPKEVQAKFDALQKEKPNAKFVIIEVDEQGKAKLESMKSVYDDLMAHGDQSIASMNVIKPTAGPSEPVRNFVIVEYKDEMRQISEASKSGEVFTIVEQAAEPVGGIETVMRVLSTNISYPSDVRMKGIEGTVFVGFIVNKDGSLSDFEIKRGIDPQLDKEALRVAQLLPNWTPGKQSGQAVRQQFVLPIAFRLNAGKPEAPRVTAVEKDLKVTFQTVRREGKTLVEGSVLDESGNPMKGSNVIISGSTRGTTTDDHGKFVIDVGNANGQLAVSFVGYKTEFVSF</sequence>
<feature type="transmembrane region" description="Helical" evidence="10">
    <location>
        <begin position="94"/>
        <end position="115"/>
    </location>
</feature>
<proteinExistence type="inferred from homology"/>
<feature type="transmembrane region" description="Helical" evidence="10">
    <location>
        <begin position="271"/>
        <end position="289"/>
    </location>
</feature>
<dbReference type="RefSeq" id="WP_202013247.1">
    <property type="nucleotide sequence ID" value="NZ_JAERRB010000008.1"/>
</dbReference>
<dbReference type="Gene3D" id="3.30.1150.10">
    <property type="match status" value="1"/>
</dbReference>
<dbReference type="Pfam" id="PF13715">
    <property type="entry name" value="CarbopepD_reg_2"/>
    <property type="match status" value="1"/>
</dbReference>
<dbReference type="InterPro" id="IPR008969">
    <property type="entry name" value="CarboxyPept-like_regulatory"/>
</dbReference>
<feature type="transmembrane region" description="Helical" evidence="10">
    <location>
        <begin position="6"/>
        <end position="26"/>
    </location>
</feature>
<feature type="domain" description="TonB C-terminal" evidence="11">
    <location>
        <begin position="414"/>
        <end position="510"/>
    </location>
</feature>
<comment type="subcellular location">
    <subcellularLocation>
        <location evidence="1">Cell inner membrane</location>
        <topology evidence="1">Single-pass membrane protein</topology>
        <orientation evidence="1">Periplasmic side</orientation>
    </subcellularLocation>
</comment>
<evidence type="ECO:0000256" key="7">
    <source>
        <dbReference type="ARBA" id="ARBA00022927"/>
    </source>
</evidence>
<evidence type="ECO:0000313" key="12">
    <source>
        <dbReference type="EMBL" id="MBL0743785.1"/>
    </source>
</evidence>
<name>A0ABS1KWF0_9BACT</name>
<dbReference type="Pfam" id="PF05569">
    <property type="entry name" value="Peptidase_M56"/>
    <property type="match status" value="1"/>
</dbReference>
<dbReference type="NCBIfam" id="TIGR01352">
    <property type="entry name" value="tonB_Cterm"/>
    <property type="match status" value="1"/>
</dbReference>
<feature type="transmembrane region" description="Helical" evidence="10">
    <location>
        <begin position="38"/>
        <end position="61"/>
    </location>
</feature>
<accession>A0ABS1KWF0</accession>
<organism evidence="12 13">
    <name type="scientific">Chryseolinea lacunae</name>
    <dbReference type="NCBI Taxonomy" id="2801331"/>
    <lineage>
        <taxon>Bacteria</taxon>
        <taxon>Pseudomonadati</taxon>
        <taxon>Bacteroidota</taxon>
        <taxon>Cytophagia</taxon>
        <taxon>Cytophagales</taxon>
        <taxon>Fulvivirgaceae</taxon>
        <taxon>Chryseolinea</taxon>
    </lineage>
</organism>
<dbReference type="InterPro" id="IPR008756">
    <property type="entry name" value="Peptidase_M56"/>
</dbReference>
<dbReference type="PROSITE" id="PS52015">
    <property type="entry name" value="TONB_CTD"/>
    <property type="match status" value="1"/>
</dbReference>
<keyword evidence="6 10" id="KW-0812">Transmembrane</keyword>
<gene>
    <name evidence="12" type="ORF">JI741_21320</name>
</gene>
<evidence type="ECO:0000256" key="4">
    <source>
        <dbReference type="ARBA" id="ARBA00022475"/>
    </source>
</evidence>
<dbReference type="Pfam" id="PF03544">
    <property type="entry name" value="TonB_C"/>
    <property type="match status" value="1"/>
</dbReference>
<keyword evidence="5" id="KW-0997">Cell inner membrane</keyword>
<keyword evidence="7" id="KW-0653">Protein transport</keyword>
<dbReference type="Proteomes" id="UP000613030">
    <property type="component" value="Unassembled WGS sequence"/>
</dbReference>
<evidence type="ECO:0000256" key="1">
    <source>
        <dbReference type="ARBA" id="ARBA00004383"/>
    </source>
</evidence>
<keyword evidence="13" id="KW-1185">Reference proteome</keyword>
<dbReference type="InterPro" id="IPR051045">
    <property type="entry name" value="TonB-dependent_transducer"/>
</dbReference>
<evidence type="ECO:0000256" key="6">
    <source>
        <dbReference type="ARBA" id="ARBA00022692"/>
    </source>
</evidence>
<dbReference type="PANTHER" id="PTHR33446:SF2">
    <property type="entry name" value="PROTEIN TONB"/>
    <property type="match status" value="1"/>
</dbReference>
<keyword evidence="4" id="KW-1003">Cell membrane</keyword>
<dbReference type="PANTHER" id="PTHR33446">
    <property type="entry name" value="PROTEIN TONB-RELATED"/>
    <property type="match status" value="1"/>
</dbReference>